<protein>
    <submittedName>
        <fullName evidence="8">ABC transporter permease protein YxdM</fullName>
    </submittedName>
</protein>
<dbReference type="InterPro" id="IPR003838">
    <property type="entry name" value="ABC3_permease_C"/>
</dbReference>
<keyword evidence="5 6" id="KW-0472">Membrane</keyword>
<evidence type="ECO:0000256" key="3">
    <source>
        <dbReference type="ARBA" id="ARBA00022692"/>
    </source>
</evidence>
<dbReference type="PIRSF" id="PIRSF018968">
    <property type="entry name" value="ABC_permease_BceB"/>
    <property type="match status" value="1"/>
</dbReference>
<dbReference type="GO" id="GO:0005886">
    <property type="term" value="C:plasma membrane"/>
    <property type="evidence" value="ECO:0007669"/>
    <property type="project" value="UniProtKB-SubCell"/>
</dbReference>
<dbReference type="InterPro" id="IPR027022">
    <property type="entry name" value="ABC_permease_BceB-typ"/>
</dbReference>
<feature type="transmembrane region" description="Helical" evidence="6">
    <location>
        <begin position="101"/>
        <end position="123"/>
    </location>
</feature>
<evidence type="ECO:0000259" key="7">
    <source>
        <dbReference type="Pfam" id="PF02687"/>
    </source>
</evidence>
<keyword evidence="9" id="KW-1185">Reference proteome</keyword>
<dbReference type="AlphaFoldDB" id="A0A0U5B5Q3"/>
<dbReference type="Proteomes" id="UP000217696">
    <property type="component" value="Chromosome"/>
</dbReference>
<sequence>MTLFNLATKNLKRNFQNYFIYFASIIFTVTIYYTFVSIRFNEQLASFAEGDDKVLLAFNAASIVIALFSMLFIWYSTSFFVRKRKKEIGLYTLLGVTRRKIGLMLFYENIVMGILALAIGVLLGSIFSKLLMMMLVKMMAVAIVITFTVSPEALMYTVGVFGILFIITSLYASSIVYRFKLIELFHAEKVGEKQPKPSLIGALLALVILLAGYSIGVNTGKETFVMDMLITLASSIVGTFLFFRFALAWVLNRLQNNRSLYYRKSNLTDISQLSYRIRSHSRTLATITILSAVTLTSVGMTYSMNYRMQEVTRLTTPFSYAYISYDEALDKKVEQTIASYPEHAIRHQVDAMLVKVDTSFPRKRKADAFYIMAESSWNRIQDMMNTKERVVLQNESEAVLSYYGPVEYDKEIGKTFTIRSNGLEQNVRILKHTNQPVLNAYMVPQVFIVKDSVYNKMYDTNHSLRLKGYTIENAEMSKKLTKELIRILPKEAALQTYYETFAQVLAPMSILLFIGILIGFVFLMSTGSIIYFKQLTEANEAKKQYEILRKIGMTNKEVKRSIARQMRVIFTAPLLLGVCHSIVALLILAIQLKADFTVPMAGTLGMYTLVYVFYYFLTVHSYYKIVIEKG</sequence>
<dbReference type="GO" id="GO:0055085">
    <property type="term" value="P:transmembrane transport"/>
    <property type="evidence" value="ECO:0007669"/>
    <property type="project" value="UniProtKB-UniRule"/>
</dbReference>
<evidence type="ECO:0000313" key="8">
    <source>
        <dbReference type="EMBL" id="BAU28751.1"/>
    </source>
</evidence>
<evidence type="ECO:0000256" key="6">
    <source>
        <dbReference type="PIRNR" id="PIRNR018968"/>
    </source>
</evidence>
<reference evidence="8 9" key="1">
    <citation type="submission" date="2015-12" db="EMBL/GenBank/DDBJ databases">
        <title>Genome sequence of Aneurinibacillus soli.</title>
        <authorList>
            <person name="Lee J.S."/>
            <person name="Lee K.C."/>
            <person name="Kim K.K."/>
            <person name="Lee B.W."/>
        </authorList>
    </citation>
    <scope>NUCLEOTIDE SEQUENCE [LARGE SCALE GENOMIC DNA]</scope>
    <source>
        <strain evidence="8 9">CB4</strain>
    </source>
</reference>
<feature type="transmembrane region" description="Helical" evidence="6">
    <location>
        <begin position="568"/>
        <end position="590"/>
    </location>
</feature>
<keyword evidence="6" id="KW-0813">Transport</keyword>
<dbReference type="PANTHER" id="PTHR46795:SF3">
    <property type="entry name" value="ABC TRANSPORTER PERMEASE"/>
    <property type="match status" value="1"/>
</dbReference>
<feature type="transmembrane region" description="Helical" evidence="6">
    <location>
        <begin position="155"/>
        <end position="177"/>
    </location>
</feature>
<name>A0A0U5B5Q3_9BACL</name>
<comment type="subcellular location">
    <subcellularLocation>
        <location evidence="1 6">Cell membrane</location>
        <topology evidence="1 6">Multi-pass membrane protein</topology>
    </subcellularLocation>
</comment>
<feature type="transmembrane region" description="Helical" evidence="6">
    <location>
        <begin position="18"/>
        <end position="35"/>
    </location>
</feature>
<feature type="domain" description="ABC3 transporter permease C-terminal" evidence="7">
    <location>
        <begin position="60"/>
        <end position="178"/>
    </location>
</feature>
<dbReference type="PANTHER" id="PTHR46795">
    <property type="entry name" value="ABC TRANSPORTER PERMEASE-RELATED-RELATED"/>
    <property type="match status" value="1"/>
</dbReference>
<accession>A0A0U5B5Q3</accession>
<evidence type="ECO:0000256" key="5">
    <source>
        <dbReference type="ARBA" id="ARBA00023136"/>
    </source>
</evidence>
<dbReference type="Pfam" id="PF02687">
    <property type="entry name" value="FtsX"/>
    <property type="match status" value="2"/>
</dbReference>
<dbReference type="KEGG" id="asoc:CB4_02926"/>
<keyword evidence="2 6" id="KW-1003">Cell membrane</keyword>
<dbReference type="InterPro" id="IPR052536">
    <property type="entry name" value="ABC-4_Integral_Memb_Prot"/>
</dbReference>
<proteinExistence type="inferred from homology"/>
<feature type="transmembrane region" description="Helical" evidence="6">
    <location>
        <begin position="596"/>
        <end position="617"/>
    </location>
</feature>
<dbReference type="EMBL" id="AP017312">
    <property type="protein sequence ID" value="BAU28751.1"/>
    <property type="molecule type" value="Genomic_DNA"/>
</dbReference>
<organism evidence="8 9">
    <name type="scientific">Aneurinibacillus soli</name>
    <dbReference type="NCBI Taxonomy" id="1500254"/>
    <lineage>
        <taxon>Bacteria</taxon>
        <taxon>Bacillati</taxon>
        <taxon>Bacillota</taxon>
        <taxon>Bacilli</taxon>
        <taxon>Bacillales</taxon>
        <taxon>Paenibacillaceae</taxon>
        <taxon>Aneurinibacillus group</taxon>
        <taxon>Aneurinibacillus</taxon>
    </lineage>
</organism>
<feature type="transmembrane region" description="Helical" evidence="6">
    <location>
        <begin position="56"/>
        <end position="81"/>
    </location>
</feature>
<feature type="transmembrane region" description="Helical" evidence="6">
    <location>
        <begin position="510"/>
        <end position="532"/>
    </location>
</feature>
<keyword evidence="3 6" id="KW-0812">Transmembrane</keyword>
<comment type="similarity">
    <text evidence="6">Belongs to the ABC-4 integral membrane protein family.</text>
</comment>
<feature type="transmembrane region" description="Helical" evidence="6">
    <location>
        <begin position="284"/>
        <end position="304"/>
    </location>
</feature>
<feature type="domain" description="ABC3 transporter permease C-terminal" evidence="7">
    <location>
        <begin position="517"/>
        <end position="625"/>
    </location>
</feature>
<feature type="transmembrane region" description="Helical" evidence="6">
    <location>
        <begin position="228"/>
        <end position="251"/>
    </location>
</feature>
<evidence type="ECO:0000256" key="2">
    <source>
        <dbReference type="ARBA" id="ARBA00022475"/>
    </source>
</evidence>
<evidence type="ECO:0000256" key="4">
    <source>
        <dbReference type="ARBA" id="ARBA00022989"/>
    </source>
</evidence>
<evidence type="ECO:0000256" key="1">
    <source>
        <dbReference type="ARBA" id="ARBA00004651"/>
    </source>
</evidence>
<evidence type="ECO:0000313" key="9">
    <source>
        <dbReference type="Proteomes" id="UP000217696"/>
    </source>
</evidence>
<dbReference type="RefSeq" id="WP_157737990.1">
    <property type="nucleotide sequence ID" value="NZ_AP017312.1"/>
</dbReference>
<keyword evidence="4 6" id="KW-1133">Transmembrane helix</keyword>
<feature type="transmembrane region" description="Helical" evidence="6">
    <location>
        <begin position="198"/>
        <end position="216"/>
    </location>
</feature>
<gene>
    <name evidence="8" type="primary">yxdM</name>
    <name evidence="8" type="ORF">CB4_02926</name>
</gene>